<keyword evidence="13" id="KW-1185">Reference proteome</keyword>
<dbReference type="SUPFAM" id="SSF52343">
    <property type="entry name" value="Ferredoxin reductase-like, C-terminal NADP-linked domain"/>
    <property type="match status" value="1"/>
</dbReference>
<evidence type="ECO:0000256" key="9">
    <source>
        <dbReference type="ARBA" id="ARBA00023136"/>
    </source>
</evidence>
<evidence type="ECO:0000256" key="10">
    <source>
        <dbReference type="SAM" id="Phobius"/>
    </source>
</evidence>
<keyword evidence="8" id="KW-0406">Ion transport</keyword>
<keyword evidence="7" id="KW-0560">Oxidoreductase</keyword>
<reference evidence="12 13" key="1">
    <citation type="journal article" date="2013" name="BMC Genomics">
        <title>Genomics-driven discovery of the pneumocandin biosynthetic gene cluster in the fungus Glarea lozoyensis.</title>
        <authorList>
            <person name="Chen L."/>
            <person name="Yue Q."/>
            <person name="Zhang X."/>
            <person name="Xiang M."/>
            <person name="Wang C."/>
            <person name="Li S."/>
            <person name="Che Y."/>
            <person name="Ortiz-Lopez F.J."/>
            <person name="Bills G.F."/>
            <person name="Liu X."/>
            <person name="An Z."/>
        </authorList>
    </citation>
    <scope>NUCLEOTIDE SEQUENCE [LARGE SCALE GENOMIC DNA]</scope>
    <source>
        <strain evidence="13">ATCC 20868 / MF5171</strain>
    </source>
</reference>
<dbReference type="EMBL" id="KE145371">
    <property type="protein sequence ID" value="EPE25446.1"/>
    <property type="molecule type" value="Genomic_DNA"/>
</dbReference>
<comment type="similarity">
    <text evidence="2">Belongs to the ferric reductase (FRE) family.</text>
</comment>
<evidence type="ECO:0000256" key="1">
    <source>
        <dbReference type="ARBA" id="ARBA00004141"/>
    </source>
</evidence>
<dbReference type="Pfam" id="PF08030">
    <property type="entry name" value="NAD_binding_6"/>
    <property type="match status" value="1"/>
</dbReference>
<keyword evidence="9 10" id="KW-0472">Membrane</keyword>
<evidence type="ECO:0000313" key="13">
    <source>
        <dbReference type="Proteomes" id="UP000016922"/>
    </source>
</evidence>
<dbReference type="CDD" id="cd06186">
    <property type="entry name" value="NOX_Duox_like_FAD_NADP"/>
    <property type="match status" value="1"/>
</dbReference>
<evidence type="ECO:0000256" key="6">
    <source>
        <dbReference type="ARBA" id="ARBA00022989"/>
    </source>
</evidence>
<dbReference type="GeneID" id="19460416"/>
<dbReference type="InterPro" id="IPR013130">
    <property type="entry name" value="Fe3_Rdtase_TM_dom"/>
</dbReference>
<organism evidence="12 13">
    <name type="scientific">Glarea lozoyensis (strain ATCC 20868 / MF5171)</name>
    <dbReference type="NCBI Taxonomy" id="1116229"/>
    <lineage>
        <taxon>Eukaryota</taxon>
        <taxon>Fungi</taxon>
        <taxon>Dikarya</taxon>
        <taxon>Ascomycota</taxon>
        <taxon>Pezizomycotina</taxon>
        <taxon>Leotiomycetes</taxon>
        <taxon>Helotiales</taxon>
        <taxon>Helotiaceae</taxon>
        <taxon>Glarea</taxon>
    </lineage>
</organism>
<dbReference type="Pfam" id="PF01794">
    <property type="entry name" value="Ferric_reduct"/>
    <property type="match status" value="1"/>
</dbReference>
<dbReference type="InterPro" id="IPR013121">
    <property type="entry name" value="Fe_red_NAD-bd_6"/>
</dbReference>
<dbReference type="PANTHER" id="PTHR32361">
    <property type="entry name" value="FERRIC/CUPRIC REDUCTASE TRANSMEMBRANE COMPONENT"/>
    <property type="match status" value="1"/>
</dbReference>
<dbReference type="SFLD" id="SFLDS00052">
    <property type="entry name" value="Ferric_Reductase_Domain"/>
    <property type="match status" value="1"/>
</dbReference>
<evidence type="ECO:0000256" key="4">
    <source>
        <dbReference type="ARBA" id="ARBA00022692"/>
    </source>
</evidence>
<dbReference type="GO" id="GO:0006879">
    <property type="term" value="P:intracellular iron ion homeostasis"/>
    <property type="evidence" value="ECO:0007669"/>
    <property type="project" value="TreeGrafter"/>
</dbReference>
<dbReference type="KEGG" id="glz:GLAREA_01358"/>
<dbReference type="GO" id="GO:0005886">
    <property type="term" value="C:plasma membrane"/>
    <property type="evidence" value="ECO:0007669"/>
    <property type="project" value="TreeGrafter"/>
</dbReference>
<keyword evidence="4 10" id="KW-0812">Transmembrane</keyword>
<feature type="transmembrane region" description="Helical" evidence="10">
    <location>
        <begin position="164"/>
        <end position="186"/>
    </location>
</feature>
<comment type="subcellular location">
    <subcellularLocation>
        <location evidence="1">Membrane</location>
        <topology evidence="1">Multi-pass membrane protein</topology>
    </subcellularLocation>
</comment>
<feature type="transmembrane region" description="Helical" evidence="10">
    <location>
        <begin position="39"/>
        <end position="57"/>
    </location>
</feature>
<dbReference type="AlphaFoldDB" id="S3D056"/>
<evidence type="ECO:0000256" key="8">
    <source>
        <dbReference type="ARBA" id="ARBA00023065"/>
    </source>
</evidence>
<keyword evidence="3" id="KW-0813">Transport</keyword>
<dbReference type="InterPro" id="IPR017927">
    <property type="entry name" value="FAD-bd_FR_type"/>
</dbReference>
<dbReference type="Gene3D" id="3.40.50.80">
    <property type="entry name" value="Nucleotide-binding domain of ferredoxin-NADP reductase (FNR) module"/>
    <property type="match status" value="1"/>
</dbReference>
<evidence type="ECO:0000313" key="12">
    <source>
        <dbReference type="EMBL" id="EPE25446.1"/>
    </source>
</evidence>
<dbReference type="Proteomes" id="UP000016922">
    <property type="component" value="Unassembled WGS sequence"/>
</dbReference>
<dbReference type="HOGENOM" id="CLU_010365_3_1_1"/>
<feature type="transmembrane region" description="Helical" evidence="10">
    <location>
        <begin position="198"/>
        <end position="216"/>
    </location>
</feature>
<dbReference type="GO" id="GO:0015677">
    <property type="term" value="P:copper ion import"/>
    <property type="evidence" value="ECO:0007669"/>
    <property type="project" value="TreeGrafter"/>
</dbReference>
<dbReference type="RefSeq" id="XP_008086765.1">
    <property type="nucleotide sequence ID" value="XM_008088574.1"/>
</dbReference>
<feature type="transmembrane region" description="Helical" evidence="10">
    <location>
        <begin position="126"/>
        <end position="144"/>
    </location>
</feature>
<dbReference type="PROSITE" id="PS51384">
    <property type="entry name" value="FAD_FR"/>
    <property type="match status" value="1"/>
</dbReference>
<evidence type="ECO:0000259" key="11">
    <source>
        <dbReference type="PROSITE" id="PS51384"/>
    </source>
</evidence>
<dbReference type="GO" id="GO:0000293">
    <property type="term" value="F:ferric-chelate reductase activity"/>
    <property type="evidence" value="ECO:0007669"/>
    <property type="project" value="UniProtKB-ARBA"/>
</dbReference>
<keyword evidence="5" id="KW-0249">Electron transport</keyword>
<sequence length="615" mass="68978">MSDTREIIASMAAEESSILPFTKGLTGVDLWFNSLTSNVLYGSLGLIALSVVMFRATQLLCAYIRLISTVSLPGDGQKYWTHPGTVWPKLKRQLLVAPLIRKRHNKELQISAAINVGTLPSRLHTLFLSFYVLTNVLYCCILDYGHKERAALLAEARGRTGHLAVMNIVSLFMYSARNNPLIALLGVPFDSFNLFHRWVGRLVVVESLAHTFFWGVNNYAVFGLEGLTTRLRSDPFLVYGLVAMVAMVVIIIQSASVIRHAFYETFLHLHQFLVVVILAGILLHCEQEKLPQRPTIYLLISFWVAERLTRLLRIFYRRSATAKIEALDGGACRVTFDVRGSWSKTPGCHVYVYFPALSLWMSHPFSIAWVESIHQKSCDNSETPLSNDSEDDFRPIPRSSRTAVSCVIACRTGMTAALYRKARQSPTGTISLKAFIEGPYGGLENMRSYGTVLLFAGGVGITHQLTHLRDLLGAVGDSTCATRKVVLVWVVQSAEQLDWTRPWMEELLRMPRRGCEFNVLRYVTRKAPETLHSYEDIALKDETGTITVEEAEYQPSYCFGRPDVARVLNKQFRERVGAMCVGVCGPGGLADDVRAASRNLMEAGNLDFWEEAFTW</sequence>
<feature type="transmembrane region" description="Helical" evidence="10">
    <location>
        <begin position="236"/>
        <end position="258"/>
    </location>
</feature>
<dbReference type="InterPro" id="IPR051410">
    <property type="entry name" value="Ferric/Cupric_Reductase"/>
</dbReference>
<evidence type="ECO:0000256" key="2">
    <source>
        <dbReference type="ARBA" id="ARBA00006278"/>
    </source>
</evidence>
<evidence type="ECO:0000256" key="3">
    <source>
        <dbReference type="ARBA" id="ARBA00022448"/>
    </source>
</evidence>
<evidence type="ECO:0000256" key="7">
    <source>
        <dbReference type="ARBA" id="ARBA00023002"/>
    </source>
</evidence>
<dbReference type="PRINTS" id="PR00466">
    <property type="entry name" value="GP91PHOX"/>
</dbReference>
<dbReference type="GO" id="GO:0006826">
    <property type="term" value="P:iron ion transport"/>
    <property type="evidence" value="ECO:0007669"/>
    <property type="project" value="TreeGrafter"/>
</dbReference>
<dbReference type="Pfam" id="PF08022">
    <property type="entry name" value="FAD_binding_8"/>
    <property type="match status" value="1"/>
</dbReference>
<accession>S3D056</accession>
<gene>
    <name evidence="12" type="ORF">GLAREA_01358</name>
</gene>
<dbReference type="InterPro" id="IPR000778">
    <property type="entry name" value="Cyt_b245_heavy_chain"/>
</dbReference>
<name>S3D056_GLAL2</name>
<evidence type="ECO:0000256" key="5">
    <source>
        <dbReference type="ARBA" id="ARBA00022982"/>
    </source>
</evidence>
<dbReference type="InterPro" id="IPR013112">
    <property type="entry name" value="FAD-bd_8"/>
</dbReference>
<dbReference type="OMA" id="ANVCFQV"/>
<proteinExistence type="inferred from homology"/>
<keyword evidence="6 10" id="KW-1133">Transmembrane helix</keyword>
<dbReference type="PANTHER" id="PTHR32361:SF12">
    <property type="entry name" value="PUTATIVE (AFU_ORTHOLOGUE AFUA_1G14340)-RELATED"/>
    <property type="match status" value="1"/>
</dbReference>
<dbReference type="OrthoDB" id="4494341at2759"/>
<feature type="domain" description="FAD-binding FR-type" evidence="11">
    <location>
        <begin position="301"/>
        <end position="446"/>
    </location>
</feature>
<dbReference type="eggNOG" id="KOG0039">
    <property type="taxonomic scope" value="Eukaryota"/>
</dbReference>
<dbReference type="InterPro" id="IPR039261">
    <property type="entry name" value="FNR_nucleotide-bd"/>
</dbReference>
<protein>
    <submittedName>
        <fullName evidence="12">Ferredoxin reductase-like, C-terminal NADP-linked</fullName>
    </submittedName>
</protein>
<dbReference type="SFLD" id="SFLDG01168">
    <property type="entry name" value="Ferric_reductase_subgroup_(FRE"/>
    <property type="match status" value="1"/>
</dbReference>